<reference evidence="2" key="1">
    <citation type="submission" date="2020-02" db="EMBL/GenBank/DDBJ databases">
        <authorList>
            <person name="Meier V. D."/>
        </authorList>
    </citation>
    <scope>NUCLEOTIDE SEQUENCE</scope>
    <source>
        <strain evidence="2">AVDCRST_MAG25</strain>
    </source>
</reference>
<gene>
    <name evidence="2" type="ORF">AVDCRST_MAG25-3139</name>
</gene>
<protein>
    <submittedName>
        <fullName evidence="2">Uncharacterized protein</fullName>
    </submittedName>
</protein>
<dbReference type="AlphaFoldDB" id="A0A6J4S1W5"/>
<proteinExistence type="predicted"/>
<organism evidence="2">
    <name type="scientific">uncultured Rubrobacteraceae bacterium</name>
    <dbReference type="NCBI Taxonomy" id="349277"/>
    <lineage>
        <taxon>Bacteria</taxon>
        <taxon>Bacillati</taxon>
        <taxon>Actinomycetota</taxon>
        <taxon>Rubrobacteria</taxon>
        <taxon>Rubrobacterales</taxon>
        <taxon>Rubrobacteraceae</taxon>
        <taxon>environmental samples</taxon>
    </lineage>
</organism>
<evidence type="ECO:0000256" key="1">
    <source>
        <dbReference type="SAM" id="MobiDB-lite"/>
    </source>
</evidence>
<feature type="region of interest" description="Disordered" evidence="1">
    <location>
        <begin position="1"/>
        <end position="48"/>
    </location>
</feature>
<sequence>MRQSPIGASRAGSDPGVRKGWRRGFAKPRRQPRFGAVHERATGGDLLV</sequence>
<accession>A0A6J4S1W5</accession>
<feature type="compositionally biased region" description="Basic residues" evidence="1">
    <location>
        <begin position="19"/>
        <end position="32"/>
    </location>
</feature>
<dbReference type="EMBL" id="CADCVI010000209">
    <property type="protein sequence ID" value="CAA9486876.1"/>
    <property type="molecule type" value="Genomic_DNA"/>
</dbReference>
<evidence type="ECO:0000313" key="2">
    <source>
        <dbReference type="EMBL" id="CAA9486876.1"/>
    </source>
</evidence>
<name>A0A6J4S1W5_9ACTN</name>